<dbReference type="GO" id="GO:0016491">
    <property type="term" value="F:oxidoreductase activity"/>
    <property type="evidence" value="ECO:0007669"/>
    <property type="project" value="UniProtKB-KW"/>
</dbReference>
<dbReference type="GO" id="GO:0016020">
    <property type="term" value="C:membrane"/>
    <property type="evidence" value="ECO:0007669"/>
    <property type="project" value="TreeGrafter"/>
</dbReference>
<comment type="caution">
    <text evidence="5">The sequence shown here is derived from an EMBL/GenBank/DDBJ whole genome shotgun (WGS) entry which is preliminary data.</text>
</comment>
<keyword evidence="6" id="KW-1185">Reference proteome</keyword>
<dbReference type="InterPro" id="IPR036291">
    <property type="entry name" value="NAD(P)-bd_dom_sf"/>
</dbReference>
<dbReference type="InterPro" id="IPR057326">
    <property type="entry name" value="KR_dom"/>
</dbReference>
<feature type="domain" description="Ketoreductase" evidence="4">
    <location>
        <begin position="4"/>
        <end position="179"/>
    </location>
</feature>
<evidence type="ECO:0000313" key="5">
    <source>
        <dbReference type="EMBL" id="MBB6122550.1"/>
    </source>
</evidence>
<dbReference type="PANTHER" id="PTHR44196">
    <property type="entry name" value="DEHYDROGENASE/REDUCTASE SDR FAMILY MEMBER 7B"/>
    <property type="match status" value="1"/>
</dbReference>
<dbReference type="PRINTS" id="PR00081">
    <property type="entry name" value="GDHRDH"/>
</dbReference>
<reference evidence="5 6" key="1">
    <citation type="submission" date="2020-08" db="EMBL/GenBank/DDBJ databases">
        <title>Genomic Encyclopedia of Type Strains, Phase IV (KMG-IV): sequencing the most valuable type-strain genomes for metagenomic binning, comparative biology and taxonomic classification.</title>
        <authorList>
            <person name="Goeker M."/>
        </authorList>
    </citation>
    <scope>NUCLEOTIDE SEQUENCE [LARGE SCALE GENOMIC DNA]</scope>
    <source>
        <strain evidence="5 6">DSM 102255</strain>
    </source>
</reference>
<dbReference type="InterPro" id="IPR020904">
    <property type="entry name" value="Sc_DH/Rdtase_CS"/>
</dbReference>
<dbReference type="PROSITE" id="PS00061">
    <property type="entry name" value="ADH_SHORT"/>
    <property type="match status" value="1"/>
</dbReference>
<dbReference type="SUPFAM" id="SSF51735">
    <property type="entry name" value="NAD(P)-binding Rossmann-fold domains"/>
    <property type="match status" value="1"/>
</dbReference>
<sequence length="249" mass="26395">MTGNTILITGGGSGIGRGLAEAFHRLGNRVIITGRRTSVLDEVVAANPGMIRYALDVTDPAAIAEFGRQVVADNPELNVLINNAGMMERDELTPDALDLPASEATIITNLLGPVRMTAALLPHMRGQPNAAIVNVTSGLAFVPLANTAAYSATKAGLHSYTLSLRRQLEASGVEVIELAPPGVQTDLTPGQSSFAAYMPLDAFIDEVMTLFAQEPTPDEILVTNVKRLRHAEADGTFDKMFALLNPPHG</sequence>
<protein>
    <submittedName>
        <fullName evidence="5">Putative oxidoreductase</fullName>
        <ecNumber evidence="5">1.-.-.-</ecNumber>
    </submittedName>
</protein>
<proteinExistence type="inferred from homology"/>
<dbReference type="EC" id="1.-.-.-" evidence="5"/>
<evidence type="ECO:0000259" key="4">
    <source>
        <dbReference type="SMART" id="SM00822"/>
    </source>
</evidence>
<dbReference type="EMBL" id="JACIJP010000001">
    <property type="protein sequence ID" value="MBB6122550.1"/>
    <property type="molecule type" value="Genomic_DNA"/>
</dbReference>
<dbReference type="PANTHER" id="PTHR44196:SF1">
    <property type="entry name" value="DEHYDROGENASE_REDUCTASE SDR FAMILY MEMBER 7B"/>
    <property type="match status" value="1"/>
</dbReference>
<dbReference type="InterPro" id="IPR002347">
    <property type="entry name" value="SDR_fam"/>
</dbReference>
<accession>A0A841IWA6</accession>
<dbReference type="Gene3D" id="3.40.50.720">
    <property type="entry name" value="NAD(P)-binding Rossmann-like Domain"/>
    <property type="match status" value="1"/>
</dbReference>
<gene>
    <name evidence="5" type="ORF">FHS92_000257</name>
</gene>
<name>A0A841IWA6_9SPHN</name>
<dbReference type="SMART" id="SM00822">
    <property type="entry name" value="PKS_KR"/>
    <property type="match status" value="1"/>
</dbReference>
<evidence type="ECO:0000313" key="6">
    <source>
        <dbReference type="Proteomes" id="UP000552700"/>
    </source>
</evidence>
<keyword evidence="2 5" id="KW-0560">Oxidoreductase</keyword>
<comment type="similarity">
    <text evidence="1 3">Belongs to the short-chain dehydrogenases/reductases (SDR) family.</text>
</comment>
<evidence type="ECO:0000256" key="2">
    <source>
        <dbReference type="ARBA" id="ARBA00023002"/>
    </source>
</evidence>
<dbReference type="AlphaFoldDB" id="A0A841IWA6"/>
<dbReference type="Pfam" id="PF00106">
    <property type="entry name" value="adh_short"/>
    <property type="match status" value="1"/>
</dbReference>
<organism evidence="5 6">
    <name type="scientific">Sphingobium subterraneum</name>
    <dbReference type="NCBI Taxonomy" id="627688"/>
    <lineage>
        <taxon>Bacteria</taxon>
        <taxon>Pseudomonadati</taxon>
        <taxon>Pseudomonadota</taxon>
        <taxon>Alphaproteobacteria</taxon>
        <taxon>Sphingomonadales</taxon>
        <taxon>Sphingomonadaceae</taxon>
        <taxon>Sphingobium</taxon>
    </lineage>
</organism>
<dbReference type="Proteomes" id="UP000552700">
    <property type="component" value="Unassembled WGS sequence"/>
</dbReference>
<dbReference type="PRINTS" id="PR00080">
    <property type="entry name" value="SDRFAMILY"/>
</dbReference>
<evidence type="ECO:0000256" key="1">
    <source>
        <dbReference type="ARBA" id="ARBA00006484"/>
    </source>
</evidence>
<evidence type="ECO:0000256" key="3">
    <source>
        <dbReference type="RuleBase" id="RU000363"/>
    </source>
</evidence>